<dbReference type="InterPro" id="IPR051512">
    <property type="entry name" value="Inactive_Rhomboid"/>
</dbReference>
<keyword evidence="3" id="KW-1133">Transmembrane helix</keyword>
<feature type="region of interest" description="Disordered" evidence="2">
    <location>
        <begin position="61"/>
        <end position="108"/>
    </location>
</feature>
<evidence type="ECO:0000313" key="4">
    <source>
        <dbReference type="EMBL" id="OXA57015.1"/>
    </source>
</evidence>
<keyword evidence="3" id="KW-0812">Transmembrane</keyword>
<comment type="caution">
    <text evidence="4">The sequence shown here is derived from an EMBL/GenBank/DDBJ whole genome shotgun (WGS) entry which is preliminary data.</text>
</comment>
<accession>A0A226EHA0</accession>
<dbReference type="GO" id="GO:0005789">
    <property type="term" value="C:endoplasmic reticulum membrane"/>
    <property type="evidence" value="ECO:0007669"/>
    <property type="project" value="TreeGrafter"/>
</dbReference>
<evidence type="ECO:0000256" key="2">
    <source>
        <dbReference type="SAM" id="MobiDB-lite"/>
    </source>
</evidence>
<comment type="similarity">
    <text evidence="1">Belongs to the peptidase S54 family.</text>
</comment>
<feature type="region of interest" description="Disordered" evidence="2">
    <location>
        <begin position="197"/>
        <end position="253"/>
    </location>
</feature>
<dbReference type="Proteomes" id="UP000198287">
    <property type="component" value="Unassembled WGS sequence"/>
</dbReference>
<dbReference type="EMBL" id="LNIX01000003">
    <property type="protein sequence ID" value="OXA57015.1"/>
    <property type="molecule type" value="Genomic_DNA"/>
</dbReference>
<proteinExistence type="inferred from homology"/>
<dbReference type="AlphaFoldDB" id="A0A226EHA0"/>
<sequence>MSDKAVQSSQLPEQWSLVSSGSESRRISVGAVSPPGNSPPPAPTLGGVPDLLPTCIVRHGPEYASNNNPWRNSGNILPSSPRRSFHNGASGPSCPNGPSSSRGCTSKNIGAGSSLSATYSQSHHYNPIMNSINHQPPCQQPHNVPGNLHNQKETKWNALRKYIRGETKTFFGLDETTELKEEWLSRRKRFASRRYSERNVDSMPPPSPYQLPPVGHLGGHGPMHPHNHDQPDAGRIPALDSRAVGRVNGGRSRRTRKKDHVFVIYWNVIRWIFWSIRFGRTGQRVAAGAGCGSDTNPGAAAGTPGRVPLASQMSRDRTRSRSVSPNTLSELPPSVNISPQELFFDDLEENIRNSTHHLQPPGRGLHWRIARSYPAMGGMQHSNRIPAQLLNKVLDNSERQQFRQGIRQPTSSPSKLCLIDEYEDFRPYFTYWISIVQIVILIVIMILYGLAPVGMDLHRKSSLVLVTSLSLQQMEVIQPANFWVGPSAGDLIHLGAKYAPCMRRDDVIYRRIVETRDRERQTACCIRNDNSGCVQSSRNECSIKGVSSSNLLSTWKKWTRDDGPGGRISGSVCGLDPK</sequence>
<keyword evidence="3" id="KW-0472">Membrane</keyword>
<feature type="compositionally biased region" description="Polar residues" evidence="2">
    <location>
        <begin position="1"/>
        <end position="22"/>
    </location>
</feature>
<evidence type="ECO:0000313" key="5">
    <source>
        <dbReference type="Proteomes" id="UP000198287"/>
    </source>
</evidence>
<feature type="compositionally biased region" description="Polar residues" evidence="2">
    <location>
        <begin position="64"/>
        <end position="82"/>
    </location>
</feature>
<gene>
    <name evidence="4" type="ORF">Fcan01_07684</name>
</gene>
<feature type="region of interest" description="Disordered" evidence="2">
    <location>
        <begin position="286"/>
        <end position="334"/>
    </location>
</feature>
<dbReference type="PANTHER" id="PTHR45965">
    <property type="entry name" value="INACTIVE RHOMBOID PROTEIN"/>
    <property type="match status" value="1"/>
</dbReference>
<dbReference type="OrthoDB" id="2146116at2759"/>
<feature type="compositionally biased region" description="Low complexity" evidence="2">
    <location>
        <begin position="88"/>
        <end position="101"/>
    </location>
</feature>
<dbReference type="PANTHER" id="PTHR45965:SF3">
    <property type="entry name" value="INACTIVE RHOMBOID PROTEIN 1"/>
    <property type="match status" value="1"/>
</dbReference>
<reference evidence="4 5" key="1">
    <citation type="submission" date="2015-12" db="EMBL/GenBank/DDBJ databases">
        <title>The genome of Folsomia candida.</title>
        <authorList>
            <person name="Faddeeva A."/>
            <person name="Derks M.F."/>
            <person name="Anvar Y."/>
            <person name="Smit S."/>
            <person name="Van Straalen N."/>
            <person name="Roelofs D."/>
        </authorList>
    </citation>
    <scope>NUCLEOTIDE SEQUENCE [LARGE SCALE GENOMIC DNA]</scope>
    <source>
        <strain evidence="4 5">VU population</strain>
        <tissue evidence="4">Whole body</tissue>
    </source>
</reference>
<feature type="compositionally biased region" description="Polar residues" evidence="2">
    <location>
        <begin position="321"/>
        <end position="334"/>
    </location>
</feature>
<dbReference type="GO" id="GO:0042058">
    <property type="term" value="P:regulation of epidermal growth factor receptor signaling pathway"/>
    <property type="evidence" value="ECO:0007669"/>
    <property type="project" value="TreeGrafter"/>
</dbReference>
<dbReference type="GO" id="GO:0050708">
    <property type="term" value="P:regulation of protein secretion"/>
    <property type="evidence" value="ECO:0007669"/>
    <property type="project" value="TreeGrafter"/>
</dbReference>
<name>A0A226EHA0_FOLCA</name>
<organism evidence="4 5">
    <name type="scientific">Folsomia candida</name>
    <name type="common">Springtail</name>
    <dbReference type="NCBI Taxonomy" id="158441"/>
    <lineage>
        <taxon>Eukaryota</taxon>
        <taxon>Metazoa</taxon>
        <taxon>Ecdysozoa</taxon>
        <taxon>Arthropoda</taxon>
        <taxon>Hexapoda</taxon>
        <taxon>Collembola</taxon>
        <taxon>Entomobryomorpha</taxon>
        <taxon>Isotomoidea</taxon>
        <taxon>Isotomidae</taxon>
        <taxon>Proisotominae</taxon>
        <taxon>Folsomia</taxon>
    </lineage>
</organism>
<protein>
    <submittedName>
        <fullName evidence="4">Inactive rhomboid protein 1</fullName>
    </submittedName>
</protein>
<evidence type="ECO:0000256" key="1">
    <source>
        <dbReference type="ARBA" id="ARBA00009045"/>
    </source>
</evidence>
<dbReference type="STRING" id="158441.A0A226EHA0"/>
<feature type="transmembrane region" description="Helical" evidence="3">
    <location>
        <begin position="429"/>
        <end position="451"/>
    </location>
</feature>
<feature type="region of interest" description="Disordered" evidence="2">
    <location>
        <begin position="1"/>
        <end position="49"/>
    </location>
</feature>
<keyword evidence="5" id="KW-1185">Reference proteome</keyword>
<evidence type="ECO:0000256" key="3">
    <source>
        <dbReference type="SAM" id="Phobius"/>
    </source>
</evidence>